<keyword evidence="1" id="KW-0175">Coiled coil</keyword>
<name>A0A699J466_TANCI</name>
<dbReference type="EMBL" id="BKCJ010369507">
    <property type="protein sequence ID" value="GFA10438.1"/>
    <property type="molecule type" value="Genomic_DNA"/>
</dbReference>
<feature type="coiled-coil region" evidence="1">
    <location>
        <begin position="4"/>
        <end position="59"/>
    </location>
</feature>
<protein>
    <submittedName>
        <fullName evidence="2">Uncharacterized protein</fullName>
    </submittedName>
</protein>
<evidence type="ECO:0000313" key="2">
    <source>
        <dbReference type="EMBL" id="GFA10438.1"/>
    </source>
</evidence>
<gene>
    <name evidence="2" type="ORF">Tci_582410</name>
</gene>
<sequence>MTLLNKLMETCATLTQKVAHLEHDKVAQALEITKLKQRVRKLERKRRSKHSGLKRLRKERMEEDVNAIKEVNAAEPTVIDDEEMQEKHLDNIKKYQSLKRKPISVAQARKNMIVYLKNMAGYKIQHFKGMTYDQKRLGKETLLQESFKRLRAKVKVSSYHSTQHKETSTVDPAEISKEDVQNMLQIILMVEFKVEALHVKYHLTDWEIYSEGSRSYWRMVRVGGVTQAY</sequence>
<accession>A0A699J466</accession>
<dbReference type="AlphaFoldDB" id="A0A699J466"/>
<organism evidence="2">
    <name type="scientific">Tanacetum cinerariifolium</name>
    <name type="common">Dalmatian daisy</name>
    <name type="synonym">Chrysanthemum cinerariifolium</name>
    <dbReference type="NCBI Taxonomy" id="118510"/>
    <lineage>
        <taxon>Eukaryota</taxon>
        <taxon>Viridiplantae</taxon>
        <taxon>Streptophyta</taxon>
        <taxon>Embryophyta</taxon>
        <taxon>Tracheophyta</taxon>
        <taxon>Spermatophyta</taxon>
        <taxon>Magnoliopsida</taxon>
        <taxon>eudicotyledons</taxon>
        <taxon>Gunneridae</taxon>
        <taxon>Pentapetalae</taxon>
        <taxon>asterids</taxon>
        <taxon>campanulids</taxon>
        <taxon>Asterales</taxon>
        <taxon>Asteraceae</taxon>
        <taxon>Asteroideae</taxon>
        <taxon>Anthemideae</taxon>
        <taxon>Anthemidinae</taxon>
        <taxon>Tanacetum</taxon>
    </lineage>
</organism>
<proteinExistence type="predicted"/>
<comment type="caution">
    <text evidence="2">The sequence shown here is derived from an EMBL/GenBank/DDBJ whole genome shotgun (WGS) entry which is preliminary data.</text>
</comment>
<reference evidence="2" key="1">
    <citation type="journal article" date="2019" name="Sci. Rep.">
        <title>Draft genome of Tanacetum cinerariifolium, the natural source of mosquito coil.</title>
        <authorList>
            <person name="Yamashiro T."/>
            <person name="Shiraishi A."/>
            <person name="Satake H."/>
            <person name="Nakayama K."/>
        </authorList>
    </citation>
    <scope>NUCLEOTIDE SEQUENCE</scope>
</reference>
<evidence type="ECO:0000256" key="1">
    <source>
        <dbReference type="SAM" id="Coils"/>
    </source>
</evidence>